<dbReference type="GO" id="GO:0051286">
    <property type="term" value="C:cell tip"/>
    <property type="evidence" value="ECO:0007669"/>
    <property type="project" value="TreeGrafter"/>
</dbReference>
<dbReference type="SUPFAM" id="SSF50044">
    <property type="entry name" value="SH3-domain"/>
    <property type="match status" value="1"/>
</dbReference>
<feature type="region of interest" description="Disordered" evidence="4">
    <location>
        <begin position="715"/>
        <end position="734"/>
    </location>
</feature>
<dbReference type="OrthoDB" id="196165at2759"/>
<feature type="region of interest" description="Disordered" evidence="4">
    <location>
        <begin position="1391"/>
        <end position="1451"/>
    </location>
</feature>
<feature type="compositionally biased region" description="Low complexity" evidence="4">
    <location>
        <begin position="719"/>
        <end position="731"/>
    </location>
</feature>
<gene>
    <name evidence="6" type="ORF">E1B28_007427</name>
</gene>
<keyword evidence="7" id="KW-1185">Reference proteome</keyword>
<feature type="compositionally biased region" description="Polar residues" evidence="4">
    <location>
        <begin position="316"/>
        <end position="355"/>
    </location>
</feature>
<feature type="region of interest" description="Disordered" evidence="4">
    <location>
        <begin position="1129"/>
        <end position="1153"/>
    </location>
</feature>
<feature type="compositionally biased region" description="Basic and acidic residues" evidence="4">
    <location>
        <begin position="509"/>
        <end position="526"/>
    </location>
</feature>
<evidence type="ECO:0000256" key="3">
    <source>
        <dbReference type="SAM" id="Coils"/>
    </source>
</evidence>
<feature type="compositionally biased region" description="Basic and acidic residues" evidence="4">
    <location>
        <begin position="1139"/>
        <end position="1153"/>
    </location>
</feature>
<dbReference type="GeneID" id="66076503"/>
<feature type="compositionally biased region" description="Basic and acidic residues" evidence="4">
    <location>
        <begin position="482"/>
        <end position="491"/>
    </location>
</feature>
<feature type="compositionally biased region" description="Low complexity" evidence="4">
    <location>
        <begin position="593"/>
        <end position="625"/>
    </location>
</feature>
<feature type="compositionally biased region" description="Low complexity" evidence="4">
    <location>
        <begin position="294"/>
        <end position="310"/>
    </location>
</feature>
<evidence type="ECO:0000256" key="1">
    <source>
        <dbReference type="ARBA" id="ARBA00022443"/>
    </source>
</evidence>
<dbReference type="InterPro" id="IPR053039">
    <property type="entry name" value="Polarity_Bud-Selection_Reg"/>
</dbReference>
<dbReference type="PANTHER" id="PTHR47775:SF1">
    <property type="entry name" value="BUD SITE SELECTION PROTEIN 14"/>
    <property type="match status" value="1"/>
</dbReference>
<feature type="compositionally biased region" description="Low complexity" evidence="4">
    <location>
        <begin position="368"/>
        <end position="383"/>
    </location>
</feature>
<feature type="compositionally biased region" description="Basic and acidic residues" evidence="4">
    <location>
        <begin position="457"/>
        <end position="466"/>
    </location>
</feature>
<feature type="compositionally biased region" description="Low complexity" evidence="4">
    <location>
        <begin position="467"/>
        <end position="477"/>
    </location>
</feature>
<evidence type="ECO:0000256" key="4">
    <source>
        <dbReference type="SAM" id="MobiDB-lite"/>
    </source>
</evidence>
<keyword evidence="1 2" id="KW-0728">SH3 domain</keyword>
<dbReference type="Pfam" id="PF00018">
    <property type="entry name" value="SH3_1"/>
    <property type="match status" value="1"/>
</dbReference>
<comment type="caution">
    <text evidence="6">The sequence shown here is derived from an EMBL/GenBank/DDBJ whole genome shotgun (WGS) entry which is preliminary data.</text>
</comment>
<evidence type="ECO:0000259" key="5">
    <source>
        <dbReference type="PROSITE" id="PS50002"/>
    </source>
</evidence>
<dbReference type="PANTHER" id="PTHR47775">
    <property type="entry name" value="BUD SITE SELECTION PROTEIN 14"/>
    <property type="match status" value="1"/>
</dbReference>
<feature type="compositionally biased region" description="Basic and acidic residues" evidence="4">
    <location>
        <begin position="284"/>
        <end position="293"/>
    </location>
</feature>
<feature type="region of interest" description="Disordered" evidence="4">
    <location>
        <begin position="954"/>
        <end position="982"/>
    </location>
</feature>
<dbReference type="RefSeq" id="XP_043010250.1">
    <property type="nucleotide sequence ID" value="XM_043152164.1"/>
</dbReference>
<dbReference type="PROSITE" id="PS50002">
    <property type="entry name" value="SH3"/>
    <property type="match status" value="1"/>
</dbReference>
<dbReference type="InterPro" id="IPR001452">
    <property type="entry name" value="SH3_domain"/>
</dbReference>
<feature type="domain" description="SH3" evidence="5">
    <location>
        <begin position="80"/>
        <end position="141"/>
    </location>
</feature>
<feature type="region of interest" description="Disordered" evidence="4">
    <location>
        <begin position="1208"/>
        <end position="1236"/>
    </location>
</feature>
<feature type="compositionally biased region" description="Low complexity" evidence="4">
    <location>
        <begin position="1038"/>
        <end position="1049"/>
    </location>
</feature>
<dbReference type="Gene3D" id="2.30.30.40">
    <property type="entry name" value="SH3 Domains"/>
    <property type="match status" value="1"/>
</dbReference>
<proteinExistence type="predicted"/>
<feature type="region of interest" description="Disordered" evidence="4">
    <location>
        <begin position="1350"/>
        <end position="1377"/>
    </location>
</feature>
<feature type="compositionally biased region" description="Polar residues" evidence="4">
    <location>
        <begin position="1208"/>
        <end position="1220"/>
    </location>
</feature>
<dbReference type="Proteomes" id="UP001049176">
    <property type="component" value="Chromosome 4"/>
</dbReference>
<feature type="compositionally biased region" description="Polar residues" evidence="4">
    <location>
        <begin position="23"/>
        <end position="35"/>
    </location>
</feature>
<feature type="compositionally biased region" description="Acidic residues" evidence="4">
    <location>
        <begin position="44"/>
        <end position="69"/>
    </location>
</feature>
<evidence type="ECO:0000313" key="7">
    <source>
        <dbReference type="Proteomes" id="UP001049176"/>
    </source>
</evidence>
<reference evidence="6" key="1">
    <citation type="journal article" date="2021" name="Genome Biol. Evol.">
        <title>The assembled and annotated genome of the fairy-ring fungus Marasmius oreades.</title>
        <authorList>
            <person name="Hiltunen M."/>
            <person name="Ament-Velasquez S.L."/>
            <person name="Johannesson H."/>
        </authorList>
    </citation>
    <scope>NUCLEOTIDE SEQUENCE</scope>
    <source>
        <strain evidence="6">03SP1</strain>
    </source>
</reference>
<feature type="region of interest" description="Disordered" evidence="4">
    <location>
        <begin position="23"/>
        <end position="74"/>
    </location>
</feature>
<dbReference type="InterPro" id="IPR036028">
    <property type="entry name" value="SH3-like_dom_sf"/>
</dbReference>
<evidence type="ECO:0000256" key="2">
    <source>
        <dbReference type="PROSITE-ProRule" id="PRU00192"/>
    </source>
</evidence>
<feature type="compositionally biased region" description="Basic and acidic residues" evidence="4">
    <location>
        <begin position="261"/>
        <end position="270"/>
    </location>
</feature>
<dbReference type="GO" id="GO:0008104">
    <property type="term" value="P:intracellular protein localization"/>
    <property type="evidence" value="ECO:0007669"/>
    <property type="project" value="TreeGrafter"/>
</dbReference>
<dbReference type="GO" id="GO:0015630">
    <property type="term" value="C:microtubule cytoskeleton"/>
    <property type="evidence" value="ECO:0007669"/>
    <property type="project" value="TreeGrafter"/>
</dbReference>
<dbReference type="Gene3D" id="3.10.20.90">
    <property type="entry name" value="Phosphatidylinositol 3-kinase Catalytic Subunit, Chain A, domain 1"/>
    <property type="match status" value="1"/>
</dbReference>
<feature type="region of interest" description="Disordered" evidence="4">
    <location>
        <begin position="1466"/>
        <end position="1516"/>
    </location>
</feature>
<dbReference type="SMART" id="SM00326">
    <property type="entry name" value="SH3"/>
    <property type="match status" value="1"/>
</dbReference>
<feature type="region of interest" description="Disordered" evidence="4">
    <location>
        <begin position="261"/>
        <end position="559"/>
    </location>
</feature>
<feature type="region of interest" description="Disordered" evidence="4">
    <location>
        <begin position="574"/>
        <end position="625"/>
    </location>
</feature>
<feature type="compositionally biased region" description="Low complexity" evidence="4">
    <location>
        <begin position="436"/>
        <end position="450"/>
    </location>
</feature>
<feature type="region of interest" description="Disordered" evidence="4">
    <location>
        <begin position="785"/>
        <end position="807"/>
    </location>
</feature>
<feature type="compositionally biased region" description="Low complexity" evidence="4">
    <location>
        <begin position="960"/>
        <end position="976"/>
    </location>
</feature>
<dbReference type="KEGG" id="more:E1B28_007427"/>
<keyword evidence="3" id="KW-0175">Coiled coil</keyword>
<feature type="region of interest" description="Disordered" evidence="4">
    <location>
        <begin position="666"/>
        <end position="697"/>
    </location>
</feature>
<sequence length="1598" mass="174767">MMDIRRATREDIFDLRAQIHTDSPNRMISTTSPTADDSEHSVLEDDSDGEMDRDDYIEDDDIMDDDDDGSSSLSIPNESIDFDLVYSLHSFAATVEGQANVVKGDSLFLMDDSNSYWWLVRVLKTQEVGYIPAENIETPFERLARLNKHRNIDLASATQAELQDGLLQSQDRLRQNINNSRQGRTESPSQTRLEKTKTVDFNVDRSFHRYPPAVWRFEEDMDEFDYEDEEEYDVGEYYEEDPVLAAEKAVEKEVLDRINAKSEPEAESGAHHSPLAEPDDELKWDDAAAEELRAQQMAQRQQSQLPPQQQLVRASPSPTRNGITEQQRVSPTSHSPTGSSNSTTPLSISTGQNGQRRLVTDPFSEFDSSPNSVNPSSPSNSSSTHETVKLTMTPTIVREDVFEGQQVATYSIDDRKRRVDDEDNPAAEDPRKRAKGVVSPVSSAPVKSAPTTSGGKLRKERDRSDSTTRSIDSGSGSVEDDSLGKDKDGKEKKKKSSMFGGLFTRKKDKKEGSKDLRDTPGGKDTKSSVSMEADIIVGPNNAGRVSEESGRRPSGSSVVVSVESGMVSPTTAMAMQQQQPLIVPSTPPQNHQSAGLTAGSTSFGSLSSAISSTSTPPSSLTSSPAAQILRQKDQAQQALYQQYLNRSPATPPDLVPNYGLQSASVVNTGGRWGRDRDATSAAQSQSSGLAPPMQRQRPGSLILTPEALASHPISSINVTSPSSATPSSAAAQGGQPITELSVVRIFAGRGLEEETEATFKTVLLNSQTSASELVGQAVQRFRLNVPNGDGHSTDEEEEDNDEPHVKKAKMTGPSCFYYLTIKQIEGGASVKLKSDEKPLVVFESLVEDARIVREEREREERERELASRSGGVMATPKVKRSSVGSISSVASNLSMHPAIKKLPMNDFTDDSAVKFYLHKKGVYPEEDEEYDELAAYQRYSTEEEDETMVAADTSISSNTGDSDSGGFLSPSGPGSSRHLAPSHPALERLSSPLKFALQLVIHPEDLPDDMVFDTVTEAIVFKGTHKDRERDSRRHSHASSVSNTSATNSSIPQNFRRKVFVFPRNVTVAEVIELGLERFGILEGVVDGGDEVEDKWTKRRSSAARVRYGLTAIMGDSERELSPASRIIDAYPRPPTFRTTDRDKRSKDFHRRSMDSTQILGNMDDLSTDDPVFVLRRATSYRTSTNKNRMSAPLDELALKNLHQQMNRDSIASSTRSGGTDSAPISPMGAGGFADQQAKKKEIIAAQREAFRATQRAMLSAQANSLRGVDVLLPGNARLRSARVDSDDNLRYSYVEPDGEAYDISDIVEEEWHAGDQHRREKDKRDLLEGVVTGRPGASEKLDRILGRIKKGKPGLKPSGQGTQQGGFVRTASPSSQYSLDETVEAYGRSRSVTPAGSMASVTAGPKVVGQVKRSPSPASTVGGRLSPSGLRPGTVTPTGAAGQRPDARRNPSIASVMSDLSGYATAASQPMTPSPVEYEPPRSITSTPKPQGRHQRPKPASPNTGKKAPIGRPFIPKDDFGVSQMMAIIEYRASKGVIRHTPATRDPVEEMLFGKPIDLASLHPAIRDIYADSFRELDEVDKFLDEELLRVQVARQS</sequence>
<dbReference type="GO" id="GO:0030950">
    <property type="term" value="P:establishment or maintenance of actin cytoskeleton polarity"/>
    <property type="evidence" value="ECO:0007669"/>
    <property type="project" value="TreeGrafter"/>
</dbReference>
<evidence type="ECO:0000313" key="6">
    <source>
        <dbReference type="EMBL" id="KAG7093780.1"/>
    </source>
</evidence>
<accession>A0A9P7S1X2</accession>
<feature type="region of interest" description="Disordered" evidence="4">
    <location>
        <begin position="1024"/>
        <end position="1049"/>
    </location>
</feature>
<organism evidence="6 7">
    <name type="scientific">Marasmius oreades</name>
    <name type="common">fairy-ring Marasmius</name>
    <dbReference type="NCBI Taxonomy" id="181124"/>
    <lineage>
        <taxon>Eukaryota</taxon>
        <taxon>Fungi</taxon>
        <taxon>Dikarya</taxon>
        <taxon>Basidiomycota</taxon>
        <taxon>Agaricomycotina</taxon>
        <taxon>Agaricomycetes</taxon>
        <taxon>Agaricomycetidae</taxon>
        <taxon>Agaricales</taxon>
        <taxon>Marasmiineae</taxon>
        <taxon>Marasmiaceae</taxon>
        <taxon>Marasmius</taxon>
    </lineage>
</organism>
<feature type="coiled-coil region" evidence="3">
    <location>
        <begin position="842"/>
        <end position="869"/>
    </location>
</feature>
<name>A0A9P7S1X2_9AGAR</name>
<dbReference type="EMBL" id="CM032184">
    <property type="protein sequence ID" value="KAG7093780.1"/>
    <property type="molecule type" value="Genomic_DNA"/>
</dbReference>
<protein>
    <recommendedName>
        <fullName evidence="5">SH3 domain-containing protein</fullName>
    </recommendedName>
</protein>